<evidence type="ECO:0000256" key="3">
    <source>
        <dbReference type="ARBA" id="ARBA00022448"/>
    </source>
</evidence>
<evidence type="ECO:0000256" key="4">
    <source>
        <dbReference type="ARBA" id="ARBA00022475"/>
    </source>
</evidence>
<name>A0A7C4XK36_UNCW3</name>
<evidence type="ECO:0000313" key="12">
    <source>
        <dbReference type="EMBL" id="HGV97436.1"/>
    </source>
</evidence>
<keyword evidence="9 10" id="KW-0472">Membrane</keyword>
<evidence type="ECO:0000259" key="11">
    <source>
        <dbReference type="PROSITE" id="PS52015"/>
    </source>
</evidence>
<comment type="caution">
    <text evidence="12">The sequence shown here is derived from an EMBL/GenBank/DDBJ whole genome shotgun (WGS) entry which is preliminary data.</text>
</comment>
<dbReference type="GO" id="GO:0015891">
    <property type="term" value="P:siderophore transport"/>
    <property type="evidence" value="ECO:0007669"/>
    <property type="project" value="InterPro"/>
</dbReference>
<evidence type="ECO:0000256" key="10">
    <source>
        <dbReference type="SAM" id="Phobius"/>
    </source>
</evidence>
<dbReference type="InterPro" id="IPR037682">
    <property type="entry name" value="TonB_C"/>
</dbReference>
<dbReference type="PANTHER" id="PTHR33446">
    <property type="entry name" value="PROTEIN TONB-RELATED"/>
    <property type="match status" value="1"/>
</dbReference>
<dbReference type="PROSITE" id="PS52015">
    <property type="entry name" value="TONB_CTD"/>
    <property type="match status" value="1"/>
</dbReference>
<sequence length="208" mass="23169">MEGGKMKDHKRAYGIYLRVSILLAILIVLALFLSLPYAEPEPYKLTREVVGIINEVSIQIDKQTEQIDNKTKPEPPEVAISADNPDEGVITISPADLQENIIPTNPVGPDIEIVPYYRVEIKPQPVSMPTPEYPPLAKKAGIEGKVVVKMLIDIDGKVIDTQVLKSSGSEILDESAISAARKSLFTPARQRDRFVRVWVIRAIEFKLK</sequence>
<dbReference type="GO" id="GO:0098797">
    <property type="term" value="C:plasma membrane protein complex"/>
    <property type="evidence" value="ECO:0007669"/>
    <property type="project" value="TreeGrafter"/>
</dbReference>
<keyword evidence="3" id="KW-0813">Transport</keyword>
<evidence type="ECO:0000256" key="1">
    <source>
        <dbReference type="ARBA" id="ARBA00004383"/>
    </source>
</evidence>
<evidence type="ECO:0000256" key="2">
    <source>
        <dbReference type="ARBA" id="ARBA00006555"/>
    </source>
</evidence>
<dbReference type="SUPFAM" id="SSF74653">
    <property type="entry name" value="TolA/TonB C-terminal domain"/>
    <property type="match status" value="1"/>
</dbReference>
<proteinExistence type="inferred from homology"/>
<dbReference type="AlphaFoldDB" id="A0A7C4XK36"/>
<dbReference type="PRINTS" id="PR01374">
    <property type="entry name" value="TONBPROTEIN"/>
</dbReference>
<comment type="subcellular location">
    <subcellularLocation>
        <location evidence="1">Cell inner membrane</location>
        <topology evidence="1">Single-pass membrane protein</topology>
        <orientation evidence="1">Periplasmic side</orientation>
    </subcellularLocation>
</comment>
<dbReference type="PANTHER" id="PTHR33446:SF2">
    <property type="entry name" value="PROTEIN TONB"/>
    <property type="match status" value="1"/>
</dbReference>
<dbReference type="NCBIfam" id="TIGR01352">
    <property type="entry name" value="tonB_Cterm"/>
    <property type="match status" value="1"/>
</dbReference>
<comment type="similarity">
    <text evidence="2">Belongs to the TonB family.</text>
</comment>
<dbReference type="Gene3D" id="3.30.1150.10">
    <property type="match status" value="1"/>
</dbReference>
<dbReference type="InterPro" id="IPR003538">
    <property type="entry name" value="TonB"/>
</dbReference>
<dbReference type="EMBL" id="DTGZ01000072">
    <property type="protein sequence ID" value="HGV97436.1"/>
    <property type="molecule type" value="Genomic_DNA"/>
</dbReference>
<gene>
    <name evidence="12" type="ORF">ENV60_03955</name>
</gene>
<dbReference type="InterPro" id="IPR051045">
    <property type="entry name" value="TonB-dependent_transducer"/>
</dbReference>
<keyword evidence="5" id="KW-0997">Cell inner membrane</keyword>
<dbReference type="GO" id="GO:0055085">
    <property type="term" value="P:transmembrane transport"/>
    <property type="evidence" value="ECO:0007669"/>
    <property type="project" value="InterPro"/>
</dbReference>
<protein>
    <submittedName>
        <fullName evidence="12">Energy transducer TonB</fullName>
    </submittedName>
</protein>
<feature type="domain" description="TonB C-terminal" evidence="11">
    <location>
        <begin position="118"/>
        <end position="208"/>
    </location>
</feature>
<reference evidence="12" key="1">
    <citation type="journal article" date="2020" name="mSystems">
        <title>Genome- and Community-Level Interaction Insights into Carbon Utilization and Element Cycling Functions of Hydrothermarchaeota in Hydrothermal Sediment.</title>
        <authorList>
            <person name="Zhou Z."/>
            <person name="Liu Y."/>
            <person name="Xu W."/>
            <person name="Pan J."/>
            <person name="Luo Z.H."/>
            <person name="Li M."/>
        </authorList>
    </citation>
    <scope>NUCLEOTIDE SEQUENCE [LARGE SCALE GENOMIC DNA]</scope>
    <source>
        <strain evidence="12">SpSt-774</strain>
    </source>
</reference>
<dbReference type="GO" id="GO:0015031">
    <property type="term" value="P:protein transport"/>
    <property type="evidence" value="ECO:0007669"/>
    <property type="project" value="UniProtKB-KW"/>
</dbReference>
<organism evidence="12">
    <name type="scientific">candidate division WOR-3 bacterium</name>
    <dbReference type="NCBI Taxonomy" id="2052148"/>
    <lineage>
        <taxon>Bacteria</taxon>
        <taxon>Bacteria division WOR-3</taxon>
    </lineage>
</organism>
<dbReference type="GO" id="GO:0030288">
    <property type="term" value="C:outer membrane-bounded periplasmic space"/>
    <property type="evidence" value="ECO:0007669"/>
    <property type="project" value="InterPro"/>
</dbReference>
<evidence type="ECO:0000256" key="7">
    <source>
        <dbReference type="ARBA" id="ARBA00022927"/>
    </source>
</evidence>
<evidence type="ECO:0000256" key="9">
    <source>
        <dbReference type="ARBA" id="ARBA00023136"/>
    </source>
</evidence>
<dbReference type="GO" id="GO:0031992">
    <property type="term" value="F:energy transducer activity"/>
    <property type="evidence" value="ECO:0007669"/>
    <property type="project" value="InterPro"/>
</dbReference>
<evidence type="ECO:0000256" key="8">
    <source>
        <dbReference type="ARBA" id="ARBA00022989"/>
    </source>
</evidence>
<evidence type="ECO:0000256" key="5">
    <source>
        <dbReference type="ARBA" id="ARBA00022519"/>
    </source>
</evidence>
<dbReference type="Pfam" id="PF03544">
    <property type="entry name" value="TonB_C"/>
    <property type="match status" value="1"/>
</dbReference>
<evidence type="ECO:0000256" key="6">
    <source>
        <dbReference type="ARBA" id="ARBA00022692"/>
    </source>
</evidence>
<keyword evidence="8 10" id="KW-1133">Transmembrane helix</keyword>
<feature type="transmembrane region" description="Helical" evidence="10">
    <location>
        <begin position="15"/>
        <end position="38"/>
    </location>
</feature>
<keyword evidence="7" id="KW-0653">Protein transport</keyword>
<dbReference type="InterPro" id="IPR006260">
    <property type="entry name" value="TonB/TolA_C"/>
</dbReference>
<keyword evidence="6 10" id="KW-0812">Transmembrane</keyword>
<keyword evidence="4" id="KW-1003">Cell membrane</keyword>
<accession>A0A7C4XK36</accession>